<accession>A0ABZ0KXE6</accession>
<proteinExistence type="predicted"/>
<gene>
    <name evidence="1" type="ORF">PGH26_15605</name>
</gene>
<organism evidence="1 2">
    <name type="scientific">Sporosarcina jeotgali</name>
    <dbReference type="NCBI Taxonomy" id="3020056"/>
    <lineage>
        <taxon>Bacteria</taxon>
        <taxon>Bacillati</taxon>
        <taxon>Bacillota</taxon>
        <taxon>Bacilli</taxon>
        <taxon>Bacillales</taxon>
        <taxon>Caryophanaceae</taxon>
        <taxon>Sporosarcina</taxon>
    </lineage>
</organism>
<reference evidence="1 2" key="1">
    <citation type="submission" date="2023-01" db="EMBL/GenBank/DDBJ databases">
        <title>Sporosarcina sp. nov., isolated from Korean tranditional fermented seafood 'Jeotgal'.</title>
        <authorList>
            <person name="Yang A.-I."/>
        </authorList>
    </citation>
    <scope>NUCLEOTIDE SEQUENCE [LARGE SCALE GENOMIC DNA]</scope>
    <source>
        <strain evidence="1 2">B2O-1</strain>
    </source>
</reference>
<protein>
    <submittedName>
        <fullName evidence="1">Uncharacterized protein</fullName>
    </submittedName>
</protein>
<sequence length="54" mass="6248">MQTESENYVMVRELHHLNQEYQLAPTPLKSVILTDIRLIEDALSLLKVDITPPM</sequence>
<evidence type="ECO:0000313" key="1">
    <source>
        <dbReference type="EMBL" id="WOV84268.1"/>
    </source>
</evidence>
<dbReference type="Proteomes" id="UP001303532">
    <property type="component" value="Chromosome"/>
</dbReference>
<dbReference type="RefSeq" id="WP_323691926.1">
    <property type="nucleotide sequence ID" value="NZ_CP116341.1"/>
</dbReference>
<evidence type="ECO:0000313" key="2">
    <source>
        <dbReference type="Proteomes" id="UP001303532"/>
    </source>
</evidence>
<name>A0ABZ0KXE6_9BACL</name>
<dbReference type="EMBL" id="CP116341">
    <property type="protein sequence ID" value="WOV84268.1"/>
    <property type="molecule type" value="Genomic_DNA"/>
</dbReference>
<keyword evidence="2" id="KW-1185">Reference proteome</keyword>